<evidence type="ECO:0000259" key="1">
    <source>
        <dbReference type="Pfam" id="PF00122"/>
    </source>
</evidence>
<proteinExistence type="predicted"/>
<sequence length="132" mass="14612">MLYLKMLAKTEVVERNALKFFKSGNTIRSHFLTLSLDGMPHSCVQGKVIVGRSVVDESMLTGESLPVFKEEGLFVSTGTVWMGNVVKGVENGLKMDEGFKCTNTSNIWLWTCDCYGSTSKSKQSLNLHNLAI</sequence>
<dbReference type="EMBL" id="OX465081">
    <property type="protein sequence ID" value="CAI9284190.1"/>
    <property type="molecule type" value="Genomic_DNA"/>
</dbReference>
<dbReference type="Gene3D" id="2.70.150.10">
    <property type="entry name" value="Calcium-transporting ATPase, cytoplasmic transduction domain A"/>
    <property type="match status" value="1"/>
</dbReference>
<gene>
    <name evidence="2" type="ORF">LSALG_LOCUS23742</name>
</gene>
<evidence type="ECO:0000313" key="2">
    <source>
        <dbReference type="EMBL" id="CAI9284190.1"/>
    </source>
</evidence>
<protein>
    <recommendedName>
        <fullName evidence="1">P-type ATPase A domain-containing protein</fullName>
    </recommendedName>
</protein>
<name>A0AA35Z1L4_LACSI</name>
<keyword evidence="3" id="KW-1185">Reference proteome</keyword>
<dbReference type="Proteomes" id="UP001177003">
    <property type="component" value="Chromosome 5"/>
</dbReference>
<dbReference type="InterPro" id="IPR059000">
    <property type="entry name" value="ATPase_P-type_domA"/>
</dbReference>
<feature type="domain" description="P-type ATPase A" evidence="1">
    <location>
        <begin position="45"/>
        <end position="87"/>
    </location>
</feature>
<dbReference type="InterPro" id="IPR008250">
    <property type="entry name" value="ATPase_P-typ_transduc_dom_A_sf"/>
</dbReference>
<reference evidence="2" key="1">
    <citation type="submission" date="2023-04" db="EMBL/GenBank/DDBJ databases">
        <authorList>
            <person name="Vijverberg K."/>
            <person name="Xiong W."/>
            <person name="Schranz E."/>
        </authorList>
    </citation>
    <scope>NUCLEOTIDE SEQUENCE</scope>
</reference>
<organism evidence="2 3">
    <name type="scientific">Lactuca saligna</name>
    <name type="common">Willowleaf lettuce</name>
    <dbReference type="NCBI Taxonomy" id="75948"/>
    <lineage>
        <taxon>Eukaryota</taxon>
        <taxon>Viridiplantae</taxon>
        <taxon>Streptophyta</taxon>
        <taxon>Embryophyta</taxon>
        <taxon>Tracheophyta</taxon>
        <taxon>Spermatophyta</taxon>
        <taxon>Magnoliopsida</taxon>
        <taxon>eudicotyledons</taxon>
        <taxon>Gunneridae</taxon>
        <taxon>Pentapetalae</taxon>
        <taxon>asterids</taxon>
        <taxon>campanulids</taxon>
        <taxon>Asterales</taxon>
        <taxon>Asteraceae</taxon>
        <taxon>Cichorioideae</taxon>
        <taxon>Cichorieae</taxon>
        <taxon>Lactucinae</taxon>
        <taxon>Lactuca</taxon>
    </lineage>
</organism>
<evidence type="ECO:0000313" key="3">
    <source>
        <dbReference type="Proteomes" id="UP001177003"/>
    </source>
</evidence>
<dbReference type="SUPFAM" id="SSF81653">
    <property type="entry name" value="Calcium ATPase, transduction domain A"/>
    <property type="match status" value="1"/>
</dbReference>
<dbReference type="Pfam" id="PF00122">
    <property type="entry name" value="E1-E2_ATPase"/>
    <property type="match status" value="1"/>
</dbReference>
<dbReference type="AlphaFoldDB" id="A0AA35Z1L4"/>
<accession>A0AA35Z1L4</accession>